<name>A0A1M6LG71_PSEXY</name>
<protein>
    <submittedName>
        <fullName evidence="2">Uncharacterized protein</fullName>
    </submittedName>
</protein>
<evidence type="ECO:0000313" key="3">
    <source>
        <dbReference type="Proteomes" id="UP000184185"/>
    </source>
</evidence>
<sequence>MGSIEGAMINEAIFFGILSQVDGFMVFGSMACDKWGGVCGYFLSQGCLLIGFLGILAIIDE</sequence>
<dbReference type="Proteomes" id="UP000184185">
    <property type="component" value="Unassembled WGS sequence"/>
</dbReference>
<proteinExistence type="predicted"/>
<evidence type="ECO:0000256" key="1">
    <source>
        <dbReference type="SAM" id="Phobius"/>
    </source>
</evidence>
<keyword evidence="3" id="KW-1185">Reference proteome</keyword>
<keyword evidence="1" id="KW-1133">Transmembrane helix</keyword>
<gene>
    <name evidence="2" type="ORF">SAMN02745725_03102</name>
</gene>
<keyword evidence="1" id="KW-0472">Membrane</keyword>
<feature type="transmembrane region" description="Helical" evidence="1">
    <location>
        <begin position="38"/>
        <end position="59"/>
    </location>
</feature>
<dbReference type="EMBL" id="FQYQ01000042">
    <property type="protein sequence ID" value="SHJ70182.1"/>
    <property type="molecule type" value="Genomic_DNA"/>
</dbReference>
<reference evidence="2 3" key="1">
    <citation type="submission" date="2016-11" db="EMBL/GenBank/DDBJ databases">
        <authorList>
            <person name="Jaros S."/>
            <person name="Januszkiewicz K."/>
            <person name="Wedrychowicz H."/>
        </authorList>
    </citation>
    <scope>NUCLEOTIDE SEQUENCE [LARGE SCALE GENOMIC DNA]</scope>
    <source>
        <strain evidence="2 3">DSM 14809</strain>
    </source>
</reference>
<keyword evidence="1" id="KW-0812">Transmembrane</keyword>
<dbReference type="AlphaFoldDB" id="A0A1M6LG71"/>
<evidence type="ECO:0000313" key="2">
    <source>
        <dbReference type="EMBL" id="SHJ70182.1"/>
    </source>
</evidence>
<accession>A0A1M6LG71</accession>
<organism evidence="2 3">
    <name type="scientific">Pseudobutyrivibrio xylanivorans DSM 14809</name>
    <dbReference type="NCBI Taxonomy" id="1123012"/>
    <lineage>
        <taxon>Bacteria</taxon>
        <taxon>Bacillati</taxon>
        <taxon>Bacillota</taxon>
        <taxon>Clostridia</taxon>
        <taxon>Lachnospirales</taxon>
        <taxon>Lachnospiraceae</taxon>
        <taxon>Pseudobutyrivibrio</taxon>
    </lineage>
</organism>